<accession>A0ACB8P6G0</accession>
<evidence type="ECO:0000313" key="2">
    <source>
        <dbReference type="Proteomes" id="UP000829398"/>
    </source>
</evidence>
<gene>
    <name evidence="1" type="ORF">KPL71_002499</name>
</gene>
<evidence type="ECO:0000313" key="1">
    <source>
        <dbReference type="EMBL" id="KAH9805691.1"/>
    </source>
</evidence>
<comment type="caution">
    <text evidence="1">The sequence shown here is derived from an EMBL/GenBank/DDBJ whole genome shotgun (WGS) entry which is preliminary data.</text>
</comment>
<dbReference type="EMBL" id="CM039170">
    <property type="protein sequence ID" value="KAH9805691.1"/>
    <property type="molecule type" value="Genomic_DNA"/>
</dbReference>
<sequence length="800" mass="88396">MSVDQTVNCCTYIRTLEIKQKHNRYKHIIISIQTYFNRTLSYGKTDKFVSFKLQYAIVLLYVAVGVGSGGGVGEKIEAAYAIAEGDRGAALESHLLFGLFKAGRVVKGGGVFVARLCIVCTSNPFLIMPESLIRCYKLNSRREGPASKSSHGGALINVKYFTEANAAASSISEMIYRVPNIGSDDKQGKILSDVEGDLEIKYIDVAYPSKAESVVLRNFNLGDGLMASQTVGLVGKSGSGKSTVINLLERFYDPLTGEILLDGVDIKSLQVKWLRSQMGIASQEPINFATSIKENILFGKEEASMEEVISAAKAANAHNFINQLPNGYDTWVSLNPSKCLLPYYALMLPYNLNLYHLPVLYGQLGIQMSQEQKQRISISRALLRGPKLRLHDEATSALDSHSEKLRLTTRVRKTLFGKILTFEVEWFDQEDSGGAICARLATDVTRVKTLVADYLSLLAQNVSSAILAVVLGLVLSWRLALVAIYMQPLIIRVFYTKAIMMKMSEKVVKAQSKSSGLASEAVGNHSIITAFDLQKILKLHKHTEISPKKESQKQSWYAGLGLFIRQFLTAANAALIYWYGHQTTIGASALKMVLMILKRNIKMDPDDSDGINPEKIERNIEFKEVDFFYPTRPRQMFLKHLNLKVDTGKVVALVGTIHDIIPYGMENAFEAEIIGTATIANAHDFISGSMKDGYATYCGETVVQLSGGQKQRIALARAILQCPATLPLDEAASALDFNSENLVQNALEKTMVGRTCVAVAHRLSTVQKSNKITVIENGRRIIELTVSFLPKEKRVHISHL</sequence>
<organism evidence="1 2">
    <name type="scientific">Citrus sinensis</name>
    <name type="common">Sweet orange</name>
    <name type="synonym">Citrus aurantium var. sinensis</name>
    <dbReference type="NCBI Taxonomy" id="2711"/>
    <lineage>
        <taxon>Eukaryota</taxon>
        <taxon>Viridiplantae</taxon>
        <taxon>Streptophyta</taxon>
        <taxon>Embryophyta</taxon>
        <taxon>Tracheophyta</taxon>
        <taxon>Spermatophyta</taxon>
        <taxon>Magnoliopsida</taxon>
        <taxon>eudicotyledons</taxon>
        <taxon>Gunneridae</taxon>
        <taxon>Pentapetalae</taxon>
        <taxon>rosids</taxon>
        <taxon>malvids</taxon>
        <taxon>Sapindales</taxon>
        <taxon>Rutaceae</taxon>
        <taxon>Aurantioideae</taxon>
        <taxon>Citrus</taxon>
    </lineage>
</organism>
<name>A0ACB8P6G0_CITSI</name>
<protein>
    <submittedName>
        <fullName evidence="1">ABC transporter B family member 15</fullName>
    </submittedName>
</protein>
<dbReference type="Proteomes" id="UP000829398">
    <property type="component" value="Chromosome 1"/>
</dbReference>
<reference evidence="2" key="1">
    <citation type="journal article" date="2023" name="Hortic. Res.">
        <title>A chromosome-level phased genome enabling allele-level studies in sweet orange: a case study on citrus Huanglongbing tolerance.</title>
        <authorList>
            <person name="Wu B."/>
            <person name="Yu Q."/>
            <person name="Deng Z."/>
            <person name="Duan Y."/>
            <person name="Luo F."/>
            <person name="Gmitter F. Jr."/>
        </authorList>
    </citation>
    <scope>NUCLEOTIDE SEQUENCE [LARGE SCALE GENOMIC DNA]</scope>
    <source>
        <strain evidence="2">cv. Valencia</strain>
    </source>
</reference>
<keyword evidence="2" id="KW-1185">Reference proteome</keyword>
<proteinExistence type="predicted"/>